<gene>
    <name evidence="4" type="ORF">D3P05_23350</name>
</gene>
<reference evidence="5" key="1">
    <citation type="submission" date="2018-09" db="EMBL/GenBank/DDBJ databases">
        <title>Paracoccus onubensis nov. sp. a moderate halophilic bacterium isolated from Gruta de las Maravillas (Aracena, Spain).</title>
        <authorList>
            <person name="Jurado V."/>
            <person name="Gutierrez-Patricio S."/>
            <person name="Gonzalez-Pimentel J.L."/>
            <person name="Miller A.Z."/>
            <person name="Laiz L."/>
            <person name="Saiz-Jimenez C."/>
        </authorList>
    </citation>
    <scope>NUCLEOTIDE SEQUENCE [LARGE SCALE GENOMIC DNA]</scope>
    <source>
        <strain evidence="5">DSM 26381</strain>
    </source>
</reference>
<dbReference type="InterPro" id="IPR018247">
    <property type="entry name" value="EF_Hand_1_Ca_BS"/>
</dbReference>
<evidence type="ECO:0000256" key="1">
    <source>
        <dbReference type="SAM" id="MobiDB-lite"/>
    </source>
</evidence>
<organism evidence="4 5">
    <name type="scientific">Paracoccus siganidrum</name>
    <dbReference type="NCBI Taxonomy" id="1276757"/>
    <lineage>
        <taxon>Bacteria</taxon>
        <taxon>Pseudomonadati</taxon>
        <taxon>Pseudomonadota</taxon>
        <taxon>Alphaproteobacteria</taxon>
        <taxon>Rhodobacterales</taxon>
        <taxon>Paracoccaceae</taxon>
        <taxon>Paracoccus</taxon>
    </lineage>
</organism>
<dbReference type="PROSITE" id="PS00018">
    <property type="entry name" value="EF_HAND_1"/>
    <property type="match status" value="2"/>
</dbReference>
<accession>A0A418ZS78</accession>
<evidence type="ECO:0000313" key="4">
    <source>
        <dbReference type="EMBL" id="RJK99325.1"/>
    </source>
</evidence>
<dbReference type="PROSITE" id="PS50222">
    <property type="entry name" value="EF_HAND_2"/>
    <property type="match status" value="1"/>
</dbReference>
<dbReference type="EMBL" id="QZEW01000191">
    <property type="protein sequence ID" value="RJK99325.1"/>
    <property type="molecule type" value="Genomic_DNA"/>
</dbReference>
<dbReference type="RefSeq" id="WP_119901122.1">
    <property type="nucleotide sequence ID" value="NZ_QNRC01000010.1"/>
</dbReference>
<feature type="region of interest" description="Disordered" evidence="1">
    <location>
        <begin position="30"/>
        <end position="49"/>
    </location>
</feature>
<dbReference type="InterPro" id="IPR002048">
    <property type="entry name" value="EF_hand_dom"/>
</dbReference>
<dbReference type="Pfam" id="PF13202">
    <property type="entry name" value="EF-hand_5"/>
    <property type="match status" value="2"/>
</dbReference>
<feature type="domain" description="EF-hand" evidence="3">
    <location>
        <begin position="52"/>
        <end position="80"/>
    </location>
</feature>
<keyword evidence="2" id="KW-0732">Signal</keyword>
<feature type="region of interest" description="Disordered" evidence="1">
    <location>
        <begin position="141"/>
        <end position="188"/>
    </location>
</feature>
<feature type="signal peptide" evidence="2">
    <location>
        <begin position="1"/>
        <end position="29"/>
    </location>
</feature>
<feature type="chain" id="PRO_5019191613" description="EF-hand domain-containing protein" evidence="2">
    <location>
        <begin position="30"/>
        <end position="188"/>
    </location>
</feature>
<keyword evidence="5" id="KW-1185">Reference proteome</keyword>
<comment type="caution">
    <text evidence="4">The sequence shown here is derived from an EMBL/GenBank/DDBJ whole genome shotgun (WGS) entry which is preliminary data.</text>
</comment>
<protein>
    <recommendedName>
        <fullName evidence="3">EF-hand domain-containing protein</fullName>
    </recommendedName>
</protein>
<evidence type="ECO:0000256" key="2">
    <source>
        <dbReference type="SAM" id="SignalP"/>
    </source>
</evidence>
<dbReference type="SUPFAM" id="SSF47473">
    <property type="entry name" value="EF-hand"/>
    <property type="match status" value="1"/>
</dbReference>
<dbReference type="AlphaFoldDB" id="A0A418ZS78"/>
<evidence type="ECO:0000313" key="5">
    <source>
        <dbReference type="Proteomes" id="UP000283587"/>
    </source>
</evidence>
<proteinExistence type="predicted"/>
<dbReference type="Gene3D" id="1.10.238.10">
    <property type="entry name" value="EF-hand"/>
    <property type="match status" value="2"/>
</dbReference>
<evidence type="ECO:0000259" key="3">
    <source>
        <dbReference type="PROSITE" id="PS50222"/>
    </source>
</evidence>
<dbReference type="GO" id="GO:0005509">
    <property type="term" value="F:calcium ion binding"/>
    <property type="evidence" value="ECO:0007669"/>
    <property type="project" value="InterPro"/>
</dbReference>
<feature type="compositionally biased region" description="Basic and acidic residues" evidence="1">
    <location>
        <begin position="167"/>
        <end position="188"/>
    </location>
</feature>
<sequence>MPRTTQMFRKIPFALPLAMLTGMAGAALAQTAGEGDTPPPAPGVAGGHSQAAFIASYDRDGDGQVTQEEFLAVRTERFEGADKDGDGALNEAEYVAEFEGRLRQQYAEQDREPDKFFERGLTQAGVRFALLDRDRNGLLSPEEDLASAERTFAGMDTNGDGVVSAEDPPRERRRRDNDGSDDAERSAD</sequence>
<name>A0A418ZS78_9RHOB</name>
<dbReference type="Proteomes" id="UP000283587">
    <property type="component" value="Unassembled WGS sequence"/>
</dbReference>
<dbReference type="OrthoDB" id="6706523at2"/>
<dbReference type="InterPro" id="IPR011992">
    <property type="entry name" value="EF-hand-dom_pair"/>
</dbReference>